<sequence length="106" mass="11777">MSKLHPARTLPFRDLLDALRAARAERLVYEQMGPGGLRLYCYTNSCVYDAQWNDATLIARGLVLDVENETVVATPSTRRCRSSRPRPMTCRRTPRASSSASTTACG</sequence>
<evidence type="ECO:0000313" key="2">
    <source>
        <dbReference type="EMBL" id="GEP57026.1"/>
    </source>
</evidence>
<evidence type="ECO:0000313" key="3">
    <source>
        <dbReference type="Proteomes" id="UP000321058"/>
    </source>
</evidence>
<feature type="compositionally biased region" description="Low complexity" evidence="1">
    <location>
        <begin position="85"/>
        <end position="106"/>
    </location>
</feature>
<protein>
    <submittedName>
        <fullName evidence="2">Uncharacterized protein</fullName>
    </submittedName>
</protein>
<accession>A0A512NDK3</accession>
<comment type="caution">
    <text evidence="2">The sequence shown here is derived from an EMBL/GenBank/DDBJ whole genome shotgun (WGS) entry which is preliminary data.</text>
</comment>
<reference evidence="2 3" key="1">
    <citation type="submission" date="2019-07" db="EMBL/GenBank/DDBJ databases">
        <title>Whole genome shotgun sequence of Reyranella soli NBRC 108950.</title>
        <authorList>
            <person name="Hosoyama A."/>
            <person name="Uohara A."/>
            <person name="Ohji S."/>
            <person name="Ichikawa N."/>
        </authorList>
    </citation>
    <scope>NUCLEOTIDE SEQUENCE [LARGE SCALE GENOMIC DNA]</scope>
    <source>
        <strain evidence="2 3">NBRC 108950</strain>
    </source>
</reference>
<dbReference type="AlphaFoldDB" id="A0A512NDK3"/>
<organism evidence="2 3">
    <name type="scientific">Reyranella soli</name>
    <dbReference type="NCBI Taxonomy" id="1230389"/>
    <lineage>
        <taxon>Bacteria</taxon>
        <taxon>Pseudomonadati</taxon>
        <taxon>Pseudomonadota</taxon>
        <taxon>Alphaproteobacteria</taxon>
        <taxon>Hyphomicrobiales</taxon>
        <taxon>Reyranellaceae</taxon>
        <taxon>Reyranella</taxon>
    </lineage>
</organism>
<keyword evidence="3" id="KW-1185">Reference proteome</keyword>
<feature type="region of interest" description="Disordered" evidence="1">
    <location>
        <begin position="75"/>
        <end position="106"/>
    </location>
</feature>
<dbReference type="EMBL" id="BKAJ01000073">
    <property type="protein sequence ID" value="GEP57026.1"/>
    <property type="molecule type" value="Genomic_DNA"/>
</dbReference>
<gene>
    <name evidence="2" type="ORF">RSO01_41920</name>
</gene>
<dbReference type="Proteomes" id="UP000321058">
    <property type="component" value="Unassembled WGS sequence"/>
</dbReference>
<proteinExistence type="predicted"/>
<evidence type="ECO:0000256" key="1">
    <source>
        <dbReference type="SAM" id="MobiDB-lite"/>
    </source>
</evidence>
<name>A0A512NDK3_9HYPH</name>